<dbReference type="AlphaFoldDB" id="A0A087CPP1"/>
<evidence type="ECO:0000313" key="1">
    <source>
        <dbReference type="EMBL" id="KFI85241.1"/>
    </source>
</evidence>
<organism evidence="1 2">
    <name type="scientific">Bifidobacterium ruminantium</name>
    <dbReference type="NCBI Taxonomy" id="78346"/>
    <lineage>
        <taxon>Bacteria</taxon>
        <taxon>Bacillati</taxon>
        <taxon>Actinomycetota</taxon>
        <taxon>Actinomycetes</taxon>
        <taxon>Bifidobacteriales</taxon>
        <taxon>Bifidobacteriaceae</taxon>
        <taxon>Bifidobacterium</taxon>
    </lineage>
</organism>
<dbReference type="Proteomes" id="UP000029078">
    <property type="component" value="Unassembled WGS sequence"/>
</dbReference>
<accession>A0A087CPP1</accession>
<comment type="caution">
    <text evidence="1">The sequence shown here is derived from an EMBL/GenBank/DDBJ whole genome shotgun (WGS) entry which is preliminary data.</text>
</comment>
<dbReference type="STRING" id="78346.BRUM_1905"/>
<dbReference type="RefSeq" id="WP_152571357.1">
    <property type="nucleotide sequence ID" value="NZ_JGZL01000018.1"/>
</dbReference>
<name>A0A087CPP1_BIFRU</name>
<evidence type="ECO:0000313" key="2">
    <source>
        <dbReference type="Proteomes" id="UP000029078"/>
    </source>
</evidence>
<sequence length="143" mass="15016">MSLRGFERVSSRASQVNDDVNIKLRVSESSLLFSPDASAAIGNPAYAVILLNKRSHSVAVVPADKGDDDAIRFAKAAGKSVRVALPQVLTAVSELIPVTPVDGRAAFTDVKGEYSKSDNAILFHAKDGVAGSSARRGRAAHAE</sequence>
<protein>
    <submittedName>
        <fullName evidence="1">Uncharacterized protein</fullName>
    </submittedName>
</protein>
<reference evidence="1 2" key="1">
    <citation type="submission" date="2014-03" db="EMBL/GenBank/DDBJ databases">
        <title>Genomics of Bifidobacteria.</title>
        <authorList>
            <person name="Ventura M."/>
            <person name="Milani C."/>
            <person name="Lugli G.A."/>
        </authorList>
    </citation>
    <scope>NUCLEOTIDE SEQUENCE [LARGE SCALE GENOMIC DNA]</scope>
    <source>
        <strain evidence="1 2">LMG 21811</strain>
    </source>
</reference>
<proteinExistence type="predicted"/>
<keyword evidence="2" id="KW-1185">Reference proteome</keyword>
<dbReference type="EMBL" id="JGZL01000018">
    <property type="protein sequence ID" value="KFI85241.1"/>
    <property type="molecule type" value="Genomic_DNA"/>
</dbReference>
<gene>
    <name evidence="1" type="ORF">BRUM_1905</name>
</gene>